<comment type="caution">
    <text evidence="2">The sequence shown here is derived from an EMBL/GenBank/DDBJ whole genome shotgun (WGS) entry which is preliminary data.</text>
</comment>
<evidence type="ECO:0000313" key="3">
    <source>
        <dbReference type="Proteomes" id="UP000178606"/>
    </source>
</evidence>
<keyword evidence="1" id="KW-1133">Transmembrane helix</keyword>
<organism evidence="2 3">
    <name type="scientific">Handelsmanbacteria sp. (strain RIFCSPLOWO2_12_FULL_64_10)</name>
    <dbReference type="NCBI Taxonomy" id="1817868"/>
    <lineage>
        <taxon>Bacteria</taxon>
        <taxon>Candidatus Handelsmaniibacteriota</taxon>
    </lineage>
</organism>
<accession>A0A1F6D2C8</accession>
<protein>
    <submittedName>
        <fullName evidence="2">Uncharacterized protein</fullName>
    </submittedName>
</protein>
<keyword evidence="1" id="KW-0472">Membrane</keyword>
<dbReference type="Proteomes" id="UP000178606">
    <property type="component" value="Unassembled WGS sequence"/>
</dbReference>
<evidence type="ECO:0000256" key="1">
    <source>
        <dbReference type="SAM" id="Phobius"/>
    </source>
</evidence>
<reference evidence="2 3" key="1">
    <citation type="journal article" date="2016" name="Nat. Commun.">
        <title>Thousands of microbial genomes shed light on interconnected biogeochemical processes in an aquifer system.</title>
        <authorList>
            <person name="Anantharaman K."/>
            <person name="Brown C.T."/>
            <person name="Hug L.A."/>
            <person name="Sharon I."/>
            <person name="Castelle C.J."/>
            <person name="Probst A.J."/>
            <person name="Thomas B.C."/>
            <person name="Singh A."/>
            <person name="Wilkins M.J."/>
            <person name="Karaoz U."/>
            <person name="Brodie E.L."/>
            <person name="Williams K.H."/>
            <person name="Hubbard S.S."/>
            <person name="Banfield J.F."/>
        </authorList>
    </citation>
    <scope>NUCLEOTIDE SEQUENCE [LARGE SCALE GENOMIC DNA]</scope>
    <source>
        <strain evidence="3">RIFCSPLOWO2_12_FULL_64_10</strain>
    </source>
</reference>
<feature type="transmembrane region" description="Helical" evidence="1">
    <location>
        <begin position="21"/>
        <end position="43"/>
    </location>
</feature>
<name>A0A1F6D2C8_HANXR</name>
<gene>
    <name evidence="2" type="ORF">A3F84_08265</name>
</gene>
<dbReference type="AlphaFoldDB" id="A0A1F6D2C8"/>
<sequence>MASFWSRLVRTDADREDAANMLHTVLLAIVLIVLLLFLASSYLCQHPAVSGPSDTPGVVPGR</sequence>
<keyword evidence="1" id="KW-0812">Transmembrane</keyword>
<evidence type="ECO:0000313" key="2">
    <source>
        <dbReference type="EMBL" id="OGG55202.1"/>
    </source>
</evidence>
<proteinExistence type="predicted"/>
<dbReference type="EMBL" id="MFKF01000088">
    <property type="protein sequence ID" value="OGG55202.1"/>
    <property type="molecule type" value="Genomic_DNA"/>
</dbReference>